<accession>A0A379TQD4</accession>
<dbReference type="EMBL" id="UGXC01000004">
    <property type="protein sequence ID" value="SUG52808.1"/>
    <property type="molecule type" value="Genomic_DNA"/>
</dbReference>
<proteinExistence type="predicted"/>
<evidence type="ECO:0000313" key="1">
    <source>
        <dbReference type="EMBL" id="SUG52808.1"/>
    </source>
</evidence>
<protein>
    <submittedName>
        <fullName evidence="1">Cytoplasmic trehalase</fullName>
        <ecNumber evidence="1">3.2.1.28</ecNumber>
    </submittedName>
</protein>
<gene>
    <name evidence="1" type="primary">treF_2</name>
    <name evidence="1" type="ORF">NCTC7303_05135</name>
</gene>
<dbReference type="AlphaFoldDB" id="A0A379TQD4"/>
<name>A0A379TQD4_SALER</name>
<dbReference type="GO" id="GO:0004555">
    <property type="term" value="F:alpha,alpha-trehalase activity"/>
    <property type="evidence" value="ECO:0007669"/>
    <property type="project" value="UniProtKB-EC"/>
</dbReference>
<organism evidence="1 2">
    <name type="scientific">Salmonella enterica subsp. arizonae</name>
    <dbReference type="NCBI Taxonomy" id="59203"/>
    <lineage>
        <taxon>Bacteria</taxon>
        <taxon>Pseudomonadati</taxon>
        <taxon>Pseudomonadota</taxon>
        <taxon>Gammaproteobacteria</taxon>
        <taxon>Enterobacterales</taxon>
        <taxon>Enterobacteriaceae</taxon>
        <taxon>Salmonella</taxon>
    </lineage>
</organism>
<evidence type="ECO:0000313" key="2">
    <source>
        <dbReference type="Proteomes" id="UP000255443"/>
    </source>
</evidence>
<dbReference type="Proteomes" id="UP000255443">
    <property type="component" value="Unassembled WGS sequence"/>
</dbReference>
<keyword evidence="1" id="KW-0378">Hydrolase</keyword>
<reference evidence="1 2" key="1">
    <citation type="submission" date="2018-06" db="EMBL/GenBank/DDBJ databases">
        <authorList>
            <consortium name="Pathogen Informatics"/>
            <person name="Doyle S."/>
        </authorList>
    </citation>
    <scope>NUCLEOTIDE SEQUENCE [LARGE SCALE GENOMIC DNA]</scope>
    <source>
        <strain evidence="1 2">NCTC7303</strain>
    </source>
</reference>
<keyword evidence="1" id="KW-0326">Glycosidase</keyword>
<sequence length="52" mass="5916">MLNQKLNPTPSEDLTIDVDLLYETDPCELKLDEMIEAEPEPEMIEGFPPLTP</sequence>
<dbReference type="EC" id="3.2.1.28" evidence="1"/>